<dbReference type="EMBL" id="QGKV02000299">
    <property type="protein sequence ID" value="KAF3596837.1"/>
    <property type="molecule type" value="Genomic_DNA"/>
</dbReference>
<keyword evidence="3" id="KW-1185">Reference proteome</keyword>
<dbReference type="InterPro" id="IPR003871">
    <property type="entry name" value="RFA1B/D_OB_1st"/>
</dbReference>
<comment type="caution">
    <text evidence="2">The sequence shown here is derived from an EMBL/GenBank/DDBJ whole genome shotgun (WGS) entry which is preliminary data.</text>
</comment>
<dbReference type="SUPFAM" id="SSF50249">
    <property type="entry name" value="Nucleic acid-binding proteins"/>
    <property type="match status" value="1"/>
</dbReference>
<dbReference type="Pfam" id="PF02721">
    <property type="entry name" value="DUF223"/>
    <property type="match status" value="1"/>
</dbReference>
<evidence type="ECO:0000313" key="2">
    <source>
        <dbReference type="EMBL" id="KAF3596837.1"/>
    </source>
</evidence>
<evidence type="ECO:0000259" key="1">
    <source>
        <dbReference type="Pfam" id="PF02721"/>
    </source>
</evidence>
<feature type="domain" description="Replication protein A 70 kDa DNA-binding subunit B/D first OB fold" evidence="1">
    <location>
        <begin position="9"/>
        <end position="70"/>
    </location>
</feature>
<gene>
    <name evidence="2" type="ORF">DY000_02025431</name>
</gene>
<proteinExistence type="predicted"/>
<protein>
    <recommendedName>
        <fullName evidence="1">Replication protein A 70 kDa DNA-binding subunit B/D first OB fold domain-containing protein</fullName>
    </recommendedName>
</protein>
<dbReference type="InterPro" id="IPR012340">
    <property type="entry name" value="NA-bd_OB-fold"/>
</dbReference>
<sequence length="159" mass="18167">MSTNKSVSLLKAIKPYKQGWHIQVKLVHSCRQKTNYGGDTLMLIFADETGDKIHCTCKKTYIQYVIGQVTSLRDIQTVQVSDKDKKKVEFRLMDSSGESIACCLWGKYVEQLDDHLQQTKYPNMVCLIRFAKIGYYKGEVQVTNAFDASLILFRTAVID</sequence>
<organism evidence="2 3">
    <name type="scientific">Brassica cretica</name>
    <name type="common">Mustard</name>
    <dbReference type="NCBI Taxonomy" id="69181"/>
    <lineage>
        <taxon>Eukaryota</taxon>
        <taxon>Viridiplantae</taxon>
        <taxon>Streptophyta</taxon>
        <taxon>Embryophyta</taxon>
        <taxon>Tracheophyta</taxon>
        <taxon>Spermatophyta</taxon>
        <taxon>Magnoliopsida</taxon>
        <taxon>eudicotyledons</taxon>
        <taxon>Gunneridae</taxon>
        <taxon>Pentapetalae</taxon>
        <taxon>rosids</taxon>
        <taxon>malvids</taxon>
        <taxon>Brassicales</taxon>
        <taxon>Brassicaceae</taxon>
        <taxon>Brassiceae</taxon>
        <taxon>Brassica</taxon>
    </lineage>
</organism>
<dbReference type="Gene3D" id="2.40.50.140">
    <property type="entry name" value="Nucleic acid-binding proteins"/>
    <property type="match status" value="2"/>
</dbReference>
<dbReference type="Proteomes" id="UP000266723">
    <property type="component" value="Unassembled WGS sequence"/>
</dbReference>
<evidence type="ECO:0000313" key="3">
    <source>
        <dbReference type="Proteomes" id="UP000266723"/>
    </source>
</evidence>
<dbReference type="CDD" id="cd04481">
    <property type="entry name" value="RPA1_DBD_B_like"/>
    <property type="match status" value="1"/>
</dbReference>
<accession>A0ABQ7EIF2</accession>
<reference evidence="2 3" key="1">
    <citation type="journal article" date="2020" name="BMC Genomics">
        <title>Intraspecific diversification of the crop wild relative Brassica cretica Lam. using demographic model selection.</title>
        <authorList>
            <person name="Kioukis A."/>
            <person name="Michalopoulou V.A."/>
            <person name="Briers L."/>
            <person name="Pirintsos S."/>
            <person name="Studholme D.J."/>
            <person name="Pavlidis P."/>
            <person name="Sarris P.F."/>
        </authorList>
    </citation>
    <scope>NUCLEOTIDE SEQUENCE [LARGE SCALE GENOMIC DNA]</scope>
    <source>
        <strain evidence="3">cv. PFS-1207/04</strain>
    </source>
</reference>
<name>A0ABQ7EIF2_BRACR</name>